<evidence type="ECO:0000256" key="7">
    <source>
        <dbReference type="ARBA" id="ARBA00022832"/>
    </source>
</evidence>
<feature type="transmembrane region" description="Helical" evidence="14">
    <location>
        <begin position="112"/>
        <end position="136"/>
    </location>
</feature>
<comment type="catalytic activity">
    <reaction evidence="13">
        <text>a very-long-chain (3R)-3-hydroxyacyl-CoA = a very-long-chain (2E)-enoyl-CoA + H2O</text>
        <dbReference type="Rhea" id="RHEA:45812"/>
        <dbReference type="ChEBI" id="CHEBI:15377"/>
        <dbReference type="ChEBI" id="CHEBI:83728"/>
        <dbReference type="ChEBI" id="CHEBI:85440"/>
        <dbReference type="EC" id="4.2.1.134"/>
    </reaction>
</comment>
<evidence type="ECO:0000256" key="10">
    <source>
        <dbReference type="ARBA" id="ARBA00023136"/>
    </source>
</evidence>
<accession>A0A7S2SAM4</accession>
<comment type="pathway">
    <text evidence="2">Lipid metabolism; fatty acid biosynthesis.</text>
</comment>
<dbReference type="GO" id="GO:0030497">
    <property type="term" value="P:fatty acid elongation"/>
    <property type="evidence" value="ECO:0007669"/>
    <property type="project" value="TreeGrafter"/>
</dbReference>
<dbReference type="UniPathway" id="UPA00094"/>
<evidence type="ECO:0000256" key="14">
    <source>
        <dbReference type="SAM" id="Phobius"/>
    </source>
</evidence>
<dbReference type="GO" id="GO:0005789">
    <property type="term" value="C:endoplasmic reticulum membrane"/>
    <property type="evidence" value="ECO:0007669"/>
    <property type="project" value="TreeGrafter"/>
</dbReference>
<reference evidence="15" key="1">
    <citation type="submission" date="2021-01" db="EMBL/GenBank/DDBJ databases">
        <authorList>
            <person name="Corre E."/>
            <person name="Pelletier E."/>
            <person name="Niang G."/>
            <person name="Scheremetjew M."/>
            <person name="Finn R."/>
            <person name="Kale V."/>
            <person name="Holt S."/>
            <person name="Cochrane G."/>
            <person name="Meng A."/>
            <person name="Brown T."/>
            <person name="Cohen L."/>
        </authorList>
    </citation>
    <scope>NUCLEOTIDE SEQUENCE</scope>
    <source>
        <strain evidence="15">CCMP1452</strain>
    </source>
</reference>
<keyword evidence="6 14" id="KW-0812">Transmembrane</keyword>
<evidence type="ECO:0000256" key="1">
    <source>
        <dbReference type="ARBA" id="ARBA00004141"/>
    </source>
</evidence>
<evidence type="ECO:0000256" key="9">
    <source>
        <dbReference type="ARBA" id="ARBA00023098"/>
    </source>
</evidence>
<keyword evidence="10 14" id="KW-0472">Membrane</keyword>
<evidence type="ECO:0000256" key="13">
    <source>
        <dbReference type="ARBA" id="ARBA00036671"/>
    </source>
</evidence>
<feature type="transmembrane region" description="Helical" evidence="14">
    <location>
        <begin position="12"/>
        <end position="37"/>
    </location>
</feature>
<dbReference type="AlphaFoldDB" id="A0A7S2SAM4"/>
<dbReference type="InterPro" id="IPR007482">
    <property type="entry name" value="Tyr_Pase-like_PTPLA"/>
</dbReference>
<dbReference type="PANTHER" id="PTHR11035">
    <property type="entry name" value="VERY-LONG-CHAIN (3R)-3-HYDROXYACYL-COA DEHYDRATASE"/>
    <property type="match status" value="1"/>
</dbReference>
<evidence type="ECO:0000256" key="3">
    <source>
        <dbReference type="ARBA" id="ARBA00007811"/>
    </source>
</evidence>
<evidence type="ECO:0000313" key="15">
    <source>
        <dbReference type="EMBL" id="CAD9694501.1"/>
    </source>
</evidence>
<keyword evidence="9" id="KW-0443">Lipid metabolism</keyword>
<protein>
    <recommendedName>
        <fullName evidence="4">very-long-chain (3R)-3-hydroxyacyl-CoA dehydratase</fullName>
        <ecNumber evidence="4">4.2.1.134</ecNumber>
    </recommendedName>
</protein>
<evidence type="ECO:0000256" key="4">
    <source>
        <dbReference type="ARBA" id="ARBA00013122"/>
    </source>
</evidence>
<keyword evidence="12" id="KW-0456">Lyase</keyword>
<organism evidence="15">
    <name type="scientific">Eucampia antarctica</name>
    <dbReference type="NCBI Taxonomy" id="49252"/>
    <lineage>
        <taxon>Eukaryota</taxon>
        <taxon>Sar</taxon>
        <taxon>Stramenopiles</taxon>
        <taxon>Ochrophyta</taxon>
        <taxon>Bacillariophyta</taxon>
        <taxon>Mediophyceae</taxon>
        <taxon>Biddulphiophycidae</taxon>
        <taxon>Hemiaulales</taxon>
        <taxon>Hemiaulaceae</taxon>
        <taxon>Eucampia</taxon>
    </lineage>
</organism>
<evidence type="ECO:0000256" key="8">
    <source>
        <dbReference type="ARBA" id="ARBA00022989"/>
    </source>
</evidence>
<sequence>MAPSLTATYLLLYNSACCIGWAWILALSVPSVFSTIISSPLEIGNVLASVYNIDGVAKTLIMVQSAALLEIVHACVGFVRSPIIVTAMQVGSRIVALYAITHSPESQVQFGAGLMILSWSMVEVPRYLFYVFALITGDATKKTPFIVFWLRYSLFGVLYPTGITGELTVFLAAAKDPVFLNAYGEQFASLMYYYIMFFPVIYIPGSPVMILNMIANRKNAFKKRFARPPPPPRGLVFPQTPKGDRPSTPIGKLIISAAIRAVNPDMAQKVLKERNWRFGYVKHWINMVDEQCKSPEAALAVAEAGLKEAYEVFEFVDSNGKSSTFKEAMAAKSSDKFYTGHVKGQASSAKKQLEIPYKGKILSGDALKQQVDKWVEYGTIEPSAGEAIKGCVDNPGWMDLSNRHFVLLGAGSAMGPFLVLMALGANVIAIDLDRPQIWKRLLNIAKNSPGSMTFPMKVEQTSCTNDEELHAASGCNLFTQTPQIRDWLIDLYPGEQFVVGSYAYLNGALHVQVSLAMDAICRDLSEKRKASLAYLCTPTDLHLVTKEAHEASLEHYKVYSKKLFCIIISMFSRGKCLRKNARRPTSTEGGEFYTVNGISVAQGPNYALAKRMQHWRAIIARSKGSIVSSNIAPATSTVSVTQNRTFAWAYEGMPYFKPYEISAPETSNAVMSAILFSDLNDPKSAGNPQTKLDNPNEIFKYGSFNGGCWRCAYEVDSIGEASVLIYFFRQAKPYIGIAAALAAAISAKAFGFL</sequence>
<dbReference type="Pfam" id="PF04387">
    <property type="entry name" value="PTPLA"/>
    <property type="match status" value="1"/>
</dbReference>
<proteinExistence type="inferred from homology"/>
<comment type="similarity">
    <text evidence="3">Belongs to the very long-chain fatty acids dehydratase HACD family.</text>
</comment>
<dbReference type="EMBL" id="HBHI01026336">
    <property type="protein sequence ID" value="CAD9694501.1"/>
    <property type="molecule type" value="Transcribed_RNA"/>
</dbReference>
<feature type="transmembrane region" description="Helical" evidence="14">
    <location>
        <begin position="192"/>
        <end position="215"/>
    </location>
</feature>
<keyword evidence="5" id="KW-0444">Lipid biosynthesis</keyword>
<evidence type="ECO:0000256" key="12">
    <source>
        <dbReference type="ARBA" id="ARBA00023239"/>
    </source>
</evidence>
<keyword evidence="7" id="KW-0276">Fatty acid metabolism</keyword>
<dbReference type="GO" id="GO:0102158">
    <property type="term" value="F:very-long-chain (3R)-3-hydroxyacyl-CoA dehydratase activity"/>
    <property type="evidence" value="ECO:0007669"/>
    <property type="project" value="UniProtKB-EC"/>
</dbReference>
<keyword evidence="8 14" id="KW-1133">Transmembrane helix</keyword>
<evidence type="ECO:0000256" key="5">
    <source>
        <dbReference type="ARBA" id="ARBA00022516"/>
    </source>
</evidence>
<gene>
    <name evidence="15" type="ORF">EANT1437_LOCUS13473</name>
</gene>
<evidence type="ECO:0000256" key="11">
    <source>
        <dbReference type="ARBA" id="ARBA00023160"/>
    </source>
</evidence>
<feature type="transmembrane region" description="Helical" evidence="14">
    <location>
        <begin position="148"/>
        <end position="172"/>
    </location>
</feature>
<dbReference type="GO" id="GO:0030148">
    <property type="term" value="P:sphingolipid biosynthetic process"/>
    <property type="evidence" value="ECO:0007669"/>
    <property type="project" value="TreeGrafter"/>
</dbReference>
<dbReference type="PANTHER" id="PTHR11035:SF3">
    <property type="entry name" value="VERY-LONG-CHAIN (3R)-3-HYDROXYACYL-COA DEHYDRATASE"/>
    <property type="match status" value="1"/>
</dbReference>
<name>A0A7S2SAM4_9STRA</name>
<feature type="transmembrane region" description="Helical" evidence="14">
    <location>
        <begin position="405"/>
        <end position="430"/>
    </location>
</feature>
<dbReference type="EC" id="4.2.1.134" evidence="4"/>
<evidence type="ECO:0000256" key="6">
    <source>
        <dbReference type="ARBA" id="ARBA00022692"/>
    </source>
</evidence>
<keyword evidence="11" id="KW-0275">Fatty acid biosynthesis</keyword>
<dbReference type="GO" id="GO:0042761">
    <property type="term" value="P:very long-chain fatty acid biosynthetic process"/>
    <property type="evidence" value="ECO:0007669"/>
    <property type="project" value="TreeGrafter"/>
</dbReference>
<comment type="subcellular location">
    <subcellularLocation>
        <location evidence="1">Membrane</location>
        <topology evidence="1">Multi-pass membrane protein</topology>
    </subcellularLocation>
</comment>
<evidence type="ECO:0000256" key="2">
    <source>
        <dbReference type="ARBA" id="ARBA00005194"/>
    </source>
</evidence>